<dbReference type="Proteomes" id="UP000317512">
    <property type="component" value="Chromosome"/>
</dbReference>
<dbReference type="InterPro" id="IPR002725">
    <property type="entry name" value="YgjP-like_metallopeptidase"/>
</dbReference>
<proteinExistence type="predicted"/>
<feature type="domain" description="YgjP-like metallopeptidase" evidence="1">
    <location>
        <begin position="48"/>
        <end position="218"/>
    </location>
</feature>
<evidence type="ECO:0000259" key="1">
    <source>
        <dbReference type="Pfam" id="PF01863"/>
    </source>
</evidence>
<reference evidence="3" key="1">
    <citation type="submission" date="2019-07" db="EMBL/GenBank/DDBJ databases">
        <title>Complete genome sequences of three Mycoplasma sp. 1220 strains.</title>
        <authorList>
            <person name="Grozner D."/>
            <person name="Forro B."/>
            <person name="Kovacs A.B."/>
            <person name="Marton S."/>
            <person name="Banyai K."/>
            <person name="Kreizinger Z."/>
            <person name="Sulyok K.M."/>
            <person name="Gyuranecz M."/>
        </authorList>
    </citation>
    <scope>NUCLEOTIDE SEQUENCE [LARGE SCALE GENOMIC DNA]</scope>
    <source>
        <strain evidence="3">MYCAV93</strain>
    </source>
</reference>
<dbReference type="Pfam" id="PF01863">
    <property type="entry name" value="YgjP-like"/>
    <property type="match status" value="1"/>
</dbReference>
<name>A0A5B8JGE8_9MOLU</name>
<organism evidence="2 3">
    <name type="scientific">Mycoplasma anserisalpingitidis</name>
    <dbReference type="NCBI Taxonomy" id="519450"/>
    <lineage>
        <taxon>Bacteria</taxon>
        <taxon>Bacillati</taxon>
        <taxon>Mycoplasmatota</taxon>
        <taxon>Mollicutes</taxon>
        <taxon>Mycoplasmataceae</taxon>
        <taxon>Mycoplasma</taxon>
    </lineage>
</organism>
<dbReference type="AlphaFoldDB" id="A0A5B8JGE8"/>
<evidence type="ECO:0000313" key="3">
    <source>
        <dbReference type="Proteomes" id="UP000317512"/>
    </source>
</evidence>
<dbReference type="EMBL" id="CP041663">
    <property type="protein sequence ID" value="QDY88303.1"/>
    <property type="molecule type" value="Genomic_DNA"/>
</dbReference>
<accession>A0A5B8JGE8</accession>
<dbReference type="Gene3D" id="3.30.2010.10">
    <property type="entry name" value="Metalloproteases ('zincins'), catalytic domain"/>
    <property type="match status" value="1"/>
</dbReference>
<dbReference type="RefSeq" id="WP_146308773.1">
    <property type="nucleotide sequence ID" value="NZ_CP041663.1"/>
</dbReference>
<dbReference type="OrthoDB" id="400447at2"/>
<protein>
    <submittedName>
        <fullName evidence="2">M48 family metallopeptidase</fullName>
    </submittedName>
</protein>
<evidence type="ECO:0000313" key="2">
    <source>
        <dbReference type="EMBL" id="QDY88303.1"/>
    </source>
</evidence>
<gene>
    <name evidence="2" type="ORF">FOY43_01320</name>
</gene>
<sequence length="222" mass="26904">MHYQGLDKLENIVEFNENNKPNFCYSWTQDENKLIINYNKNNDKDDKFIKKIQRRISKFHKINFYKKNSDNYFVIFGKKIFYKYIPELKLISLLNEFNEIIICKNPKQISKSIDKYLATKLMKLLKQTITNFNDPKLNEYNLIVKNNIKSFYGKINYSKKSFIFNLILIHHSIQEIKSVIFHEIAHFYTKGHNHDKVFYEKLIEICPEYKKYNDNLNNNKFI</sequence>